<evidence type="ECO:0000313" key="2">
    <source>
        <dbReference type="EnsemblMetazoa" id="XP_028515352.1"/>
    </source>
</evidence>
<organism evidence="2 3">
    <name type="scientific">Exaiptasia diaphana</name>
    <name type="common">Tropical sea anemone</name>
    <name type="synonym">Aiptasia pulchella</name>
    <dbReference type="NCBI Taxonomy" id="2652724"/>
    <lineage>
        <taxon>Eukaryota</taxon>
        <taxon>Metazoa</taxon>
        <taxon>Cnidaria</taxon>
        <taxon>Anthozoa</taxon>
        <taxon>Hexacorallia</taxon>
        <taxon>Actiniaria</taxon>
        <taxon>Aiptasiidae</taxon>
        <taxon>Exaiptasia</taxon>
    </lineage>
</organism>
<reference evidence="2" key="1">
    <citation type="submission" date="2022-11" db="UniProtKB">
        <authorList>
            <consortium name="EnsemblMetazoa"/>
        </authorList>
    </citation>
    <scope>IDENTIFICATION</scope>
</reference>
<dbReference type="CDD" id="cd23417">
    <property type="entry name" value="beta-trefoil_Ricin_MytiLec-like"/>
    <property type="match status" value="1"/>
</dbReference>
<dbReference type="InterPro" id="IPR036383">
    <property type="entry name" value="TSP1_rpt_sf"/>
</dbReference>
<protein>
    <recommendedName>
        <fullName evidence="1">Apple domain-containing protein</fullName>
    </recommendedName>
</protein>
<dbReference type="RefSeq" id="XP_028515352.1">
    <property type="nucleotide sequence ID" value="XM_028659551.1"/>
</dbReference>
<dbReference type="OrthoDB" id="98591at2759"/>
<dbReference type="EnsemblMetazoa" id="XM_028659551.1">
    <property type="protein sequence ID" value="XP_028515352.1"/>
    <property type="gene ID" value="LOC110240419"/>
</dbReference>
<dbReference type="Pfam" id="PF00024">
    <property type="entry name" value="PAN_1"/>
    <property type="match status" value="1"/>
</dbReference>
<dbReference type="PROSITE" id="PS50948">
    <property type="entry name" value="PAN"/>
    <property type="match status" value="1"/>
</dbReference>
<dbReference type="Gene3D" id="2.20.100.10">
    <property type="entry name" value="Thrombospondin type-1 (TSP1) repeat"/>
    <property type="match status" value="1"/>
</dbReference>
<keyword evidence="3" id="KW-1185">Reference proteome</keyword>
<name>A0A913YLJ8_EXADI</name>
<dbReference type="Proteomes" id="UP000887567">
    <property type="component" value="Unplaced"/>
</dbReference>
<dbReference type="GeneID" id="110240419"/>
<evidence type="ECO:0000313" key="3">
    <source>
        <dbReference type="Proteomes" id="UP000887567"/>
    </source>
</evidence>
<proteinExistence type="predicted"/>
<dbReference type="Gene3D" id="2.80.10.50">
    <property type="match status" value="1"/>
</dbReference>
<dbReference type="KEGG" id="epa:110240419"/>
<dbReference type="InterPro" id="IPR003609">
    <property type="entry name" value="Pan_app"/>
</dbReference>
<dbReference type="AlphaFoldDB" id="A0A913YLJ8"/>
<evidence type="ECO:0000259" key="1">
    <source>
        <dbReference type="PROSITE" id="PS50948"/>
    </source>
</evidence>
<sequence>MSFISCFLKKGICDSSKVITYSSTNKSLQNDFKFAKFVKIHDKYLNVKPFKTLQAKTYKKCLVDCAADQKCTSFNFAKLVNSDGLHLCEMLDTDQFNATLNSTEYYNDSADHQHFTRKTECLFMPCRRQNPDLLCLPDYVRDKYVCKTCKEVGAIEGLSEWSEWSGCDRFCDLNGKKRRKKTCNTKAVCNPCNAIIQEEQECHFCPPESPIRADTAYGYFCVQPKSGDCNPTQDTVSWNHGLEWKSADKYCSAEHMKFLFDASGRIYHKCSGKIVCEQDLGSKYPPINQRLILTNSCPDEIAKHKRRVSHSLEQVNSGFCVHSIGGIPGEGRKLVYLDGCDGNRLALEFFKLPAP</sequence>
<accession>A0A913YLJ8</accession>
<feature type="domain" description="Apple" evidence="1">
    <location>
        <begin position="13"/>
        <end position="110"/>
    </location>
</feature>
<dbReference type="SUPFAM" id="SSF82895">
    <property type="entry name" value="TSP-1 type 1 repeat"/>
    <property type="match status" value="1"/>
</dbReference>